<name>A0A811NZP6_9POAL</name>
<dbReference type="InterPro" id="IPR001890">
    <property type="entry name" value="RNA-binding_CRM"/>
</dbReference>
<dbReference type="PANTHER" id="PTHR31426">
    <property type="entry name" value="GROUP II INTRON SPLICING FACTOR CRS1-LIKE"/>
    <property type="match status" value="1"/>
</dbReference>
<evidence type="ECO:0000259" key="12">
    <source>
        <dbReference type="PROSITE" id="PS51295"/>
    </source>
</evidence>
<dbReference type="FunFam" id="2.90.10.30:FF:000003">
    <property type="entry name" value="Os04g0303100 protein"/>
    <property type="match status" value="1"/>
</dbReference>
<dbReference type="InterPro" id="IPR036426">
    <property type="entry name" value="Bulb-type_lectin_dom_sf"/>
</dbReference>
<comment type="subcellular location">
    <subcellularLocation>
        <location evidence="1">Membrane</location>
        <topology evidence="1">Single-pass type I membrane protein</topology>
    </subcellularLocation>
</comment>
<accession>A0A811NZP6</accession>
<keyword evidence="9" id="KW-0732">Signal</keyword>
<comment type="caution">
    <text evidence="13">The sequence shown here is derived from an EMBL/GenBank/DDBJ whole genome shotgun (WGS) entry which is preliminary data.</text>
</comment>
<keyword evidence="4" id="KW-0675">Receptor</keyword>
<evidence type="ECO:0000313" key="13">
    <source>
        <dbReference type="EMBL" id="CAD6234784.1"/>
    </source>
</evidence>
<evidence type="ECO:0000256" key="3">
    <source>
        <dbReference type="ARBA" id="ARBA00022884"/>
    </source>
</evidence>
<dbReference type="SUPFAM" id="SSF51110">
    <property type="entry name" value="alpha-D-mannose-specific plant lectins"/>
    <property type="match status" value="1"/>
</dbReference>
<evidence type="ECO:0000256" key="2">
    <source>
        <dbReference type="ARBA" id="ARBA00012513"/>
    </source>
</evidence>
<dbReference type="AlphaFoldDB" id="A0A811NZP6"/>
<sequence length="860" mass="93783">MHLAMALALALALLLVGGVVVRSQPFDYPTAKPSTTWANTDASLPHHVTYADGSVARAALLRLNPAGYGPSYAFGFFCTNHQAPPCTEFLLGVAVVYCNSGGLMTSVVAGIPQVVWSANRGRPVGEGASAELTAAGDLVLRSAPGGAVVWSAGTAGRSVAGMAVARDGNLVLIDARNATVWQSFDHPTDALLVGQSLRPGARLVANSSAADWSASRLYLTVADDSLSAYVDAKPPQRYYHLGFSKVTGAYATYANGSLAVFDPAAAPAASTPLATIQLPAVGGGTVQYMRLEHDGHLRLYEWNPAGWAPVFDVLRLFPDDCAFPTVCGAYGVCTDMQCSCPDAANFRAVDFRRPNRGCVPTAPALAACGGPPARLVSLPGLAYFNDPDTSLRALERVSDAACRKACLDECRCAAAQFVYGGDAGDGFCYLQSEVLSMETLRPEVVHYNSTMHLKAMATRILSRQNLRKLASFTLQNISQRQLISPYPPALRSTIASPSKFLTPLYLSGHSLAVRWVTYGSVNLVLSDDGKPKFQIEEVEPSTKRRYLTKKRLKVQRKKEKKKRKEANKNDPRRIRPKGKKIKQKFPTPEARLKYKIEKAKLKEARLVEKLKKYEIAKAQGPMAKPDDLSGEERFYLKKVSQKKSNYVPVGRRGVFGGVILNMHLHWKKHETVKVICKPCKPGQIQEYANEIARLSGGIPVNIIGDDTIVFYRGKNYVQPEVMSPVDTLSKKKALEKSKYEQSLETVQRFIAISEKELELYYRHVALYGIPQSHKADLVCGDDREASLLKMGGLDQGKDQEPHLATNQFSDLHISDVSESDEEDSSGSEYDVNNNETESMTSISEDASVSDHGGLANWGEV</sequence>
<dbReference type="GO" id="GO:0004674">
    <property type="term" value="F:protein serine/threonine kinase activity"/>
    <property type="evidence" value="ECO:0007669"/>
    <property type="project" value="UniProtKB-EC"/>
</dbReference>
<evidence type="ECO:0000259" key="11">
    <source>
        <dbReference type="PROSITE" id="PS50948"/>
    </source>
</evidence>
<feature type="chain" id="PRO_5032596704" description="non-specific serine/threonine protein kinase" evidence="9">
    <location>
        <begin position="24"/>
        <end position="860"/>
    </location>
</feature>
<feature type="region of interest" description="Disordered" evidence="8">
    <location>
        <begin position="815"/>
        <end position="860"/>
    </location>
</feature>
<feature type="domain" description="Apple" evidence="11">
    <location>
        <begin position="368"/>
        <end position="457"/>
    </location>
</feature>
<dbReference type="GO" id="GO:0003723">
    <property type="term" value="F:RNA binding"/>
    <property type="evidence" value="ECO:0007669"/>
    <property type="project" value="UniProtKB-UniRule"/>
</dbReference>
<dbReference type="InterPro" id="IPR001480">
    <property type="entry name" value="Bulb-type_lectin_dom"/>
</dbReference>
<dbReference type="GO" id="GO:0016020">
    <property type="term" value="C:membrane"/>
    <property type="evidence" value="ECO:0007669"/>
    <property type="project" value="UniProtKB-SubCell"/>
</dbReference>
<dbReference type="Gene3D" id="2.90.10.30">
    <property type="match status" value="1"/>
</dbReference>
<dbReference type="PROSITE" id="PS50948">
    <property type="entry name" value="PAN"/>
    <property type="match status" value="1"/>
</dbReference>
<dbReference type="SMART" id="SM01103">
    <property type="entry name" value="CRS1_YhbY"/>
    <property type="match status" value="1"/>
</dbReference>
<dbReference type="GO" id="GO:0051707">
    <property type="term" value="P:response to other organism"/>
    <property type="evidence" value="ECO:0007669"/>
    <property type="project" value="UniProtKB-ARBA"/>
</dbReference>
<feature type="domain" description="Bulb-type lectin" evidence="10">
    <location>
        <begin position="52"/>
        <end position="185"/>
    </location>
</feature>
<reference evidence="13" key="1">
    <citation type="submission" date="2020-10" db="EMBL/GenBank/DDBJ databases">
        <authorList>
            <person name="Han B."/>
            <person name="Lu T."/>
            <person name="Zhao Q."/>
            <person name="Huang X."/>
            <person name="Zhao Y."/>
        </authorList>
    </citation>
    <scope>NUCLEOTIDE SEQUENCE</scope>
</reference>
<feature type="signal peptide" evidence="9">
    <location>
        <begin position="1"/>
        <end position="23"/>
    </location>
</feature>
<keyword evidence="14" id="KW-1185">Reference proteome</keyword>
<protein>
    <recommendedName>
        <fullName evidence="2">non-specific serine/threonine protein kinase</fullName>
        <ecNumber evidence="2">2.7.11.1</ecNumber>
    </recommendedName>
</protein>
<dbReference type="InterPro" id="IPR040286">
    <property type="entry name" value="At3g25440-like"/>
</dbReference>
<dbReference type="InterPro" id="IPR003609">
    <property type="entry name" value="Pan_app"/>
</dbReference>
<dbReference type="PROSITE" id="PS50927">
    <property type="entry name" value="BULB_LECTIN"/>
    <property type="match status" value="1"/>
</dbReference>
<dbReference type="Gene3D" id="3.30.110.60">
    <property type="entry name" value="YhbY-like"/>
    <property type="match status" value="1"/>
</dbReference>
<feature type="region of interest" description="Disordered" evidence="8">
    <location>
        <begin position="552"/>
        <end position="582"/>
    </location>
</feature>
<organism evidence="13 14">
    <name type="scientific">Miscanthus lutarioriparius</name>
    <dbReference type="NCBI Taxonomy" id="422564"/>
    <lineage>
        <taxon>Eukaryota</taxon>
        <taxon>Viridiplantae</taxon>
        <taxon>Streptophyta</taxon>
        <taxon>Embryophyta</taxon>
        <taxon>Tracheophyta</taxon>
        <taxon>Spermatophyta</taxon>
        <taxon>Magnoliopsida</taxon>
        <taxon>Liliopsida</taxon>
        <taxon>Poales</taxon>
        <taxon>Poaceae</taxon>
        <taxon>PACMAD clade</taxon>
        <taxon>Panicoideae</taxon>
        <taxon>Andropogonodae</taxon>
        <taxon>Andropogoneae</taxon>
        <taxon>Saccharinae</taxon>
        <taxon>Miscanthus</taxon>
    </lineage>
</organism>
<evidence type="ECO:0000256" key="9">
    <source>
        <dbReference type="SAM" id="SignalP"/>
    </source>
</evidence>
<dbReference type="Pfam" id="PF01453">
    <property type="entry name" value="B_lectin"/>
    <property type="match status" value="1"/>
</dbReference>
<dbReference type="CDD" id="cd00028">
    <property type="entry name" value="B_lectin"/>
    <property type="match status" value="1"/>
</dbReference>
<dbReference type="SUPFAM" id="SSF75471">
    <property type="entry name" value="YhbY-like"/>
    <property type="match status" value="1"/>
</dbReference>
<comment type="catalytic activity">
    <reaction evidence="6">
        <text>L-seryl-[protein] + ATP = O-phospho-L-seryl-[protein] + ADP + H(+)</text>
        <dbReference type="Rhea" id="RHEA:17989"/>
        <dbReference type="Rhea" id="RHEA-COMP:9863"/>
        <dbReference type="Rhea" id="RHEA-COMP:11604"/>
        <dbReference type="ChEBI" id="CHEBI:15378"/>
        <dbReference type="ChEBI" id="CHEBI:29999"/>
        <dbReference type="ChEBI" id="CHEBI:30616"/>
        <dbReference type="ChEBI" id="CHEBI:83421"/>
        <dbReference type="ChEBI" id="CHEBI:456216"/>
        <dbReference type="EC" id="2.7.11.1"/>
    </reaction>
</comment>
<proteinExistence type="predicted"/>
<evidence type="ECO:0000256" key="8">
    <source>
        <dbReference type="SAM" id="MobiDB-lite"/>
    </source>
</evidence>
<dbReference type="PROSITE" id="PS51295">
    <property type="entry name" value="CRM"/>
    <property type="match status" value="1"/>
</dbReference>
<evidence type="ECO:0000313" key="14">
    <source>
        <dbReference type="Proteomes" id="UP000604825"/>
    </source>
</evidence>
<dbReference type="Proteomes" id="UP000604825">
    <property type="component" value="Unassembled WGS sequence"/>
</dbReference>
<dbReference type="EMBL" id="CAJGYO010000006">
    <property type="protein sequence ID" value="CAD6234784.1"/>
    <property type="molecule type" value="Genomic_DNA"/>
</dbReference>
<evidence type="ECO:0000256" key="4">
    <source>
        <dbReference type="ARBA" id="ARBA00023170"/>
    </source>
</evidence>
<evidence type="ECO:0000259" key="10">
    <source>
        <dbReference type="PROSITE" id="PS50927"/>
    </source>
</evidence>
<comment type="catalytic activity">
    <reaction evidence="5">
        <text>L-threonyl-[protein] + ATP = O-phospho-L-threonyl-[protein] + ADP + H(+)</text>
        <dbReference type="Rhea" id="RHEA:46608"/>
        <dbReference type="Rhea" id="RHEA-COMP:11060"/>
        <dbReference type="Rhea" id="RHEA-COMP:11605"/>
        <dbReference type="ChEBI" id="CHEBI:15378"/>
        <dbReference type="ChEBI" id="CHEBI:30013"/>
        <dbReference type="ChEBI" id="CHEBI:30616"/>
        <dbReference type="ChEBI" id="CHEBI:61977"/>
        <dbReference type="ChEBI" id="CHEBI:456216"/>
        <dbReference type="EC" id="2.7.11.1"/>
    </reaction>
</comment>
<evidence type="ECO:0000256" key="6">
    <source>
        <dbReference type="ARBA" id="ARBA00048679"/>
    </source>
</evidence>
<evidence type="ECO:0000256" key="7">
    <source>
        <dbReference type="PROSITE-ProRule" id="PRU00626"/>
    </source>
</evidence>
<dbReference type="InterPro" id="IPR035920">
    <property type="entry name" value="YhbY-like_sf"/>
</dbReference>
<evidence type="ECO:0000256" key="5">
    <source>
        <dbReference type="ARBA" id="ARBA00047899"/>
    </source>
</evidence>
<gene>
    <name evidence="13" type="ORF">NCGR_LOCUS23203</name>
</gene>
<dbReference type="SMART" id="SM00108">
    <property type="entry name" value="B_lectin"/>
    <property type="match status" value="1"/>
</dbReference>
<dbReference type="OrthoDB" id="1884773at2759"/>
<feature type="compositionally biased region" description="Polar residues" evidence="8">
    <location>
        <begin position="831"/>
        <end position="846"/>
    </location>
</feature>
<feature type="domain" description="CRM" evidence="12">
    <location>
        <begin position="626"/>
        <end position="723"/>
    </location>
</feature>
<keyword evidence="3 7" id="KW-0694">RNA-binding</keyword>
<dbReference type="Pfam" id="PF01985">
    <property type="entry name" value="CRS1_YhbY"/>
    <property type="match status" value="1"/>
</dbReference>
<dbReference type="PANTHER" id="PTHR31426:SF2">
    <property type="entry name" value="OS01G0958400 PROTEIN"/>
    <property type="match status" value="1"/>
</dbReference>
<evidence type="ECO:0000256" key="1">
    <source>
        <dbReference type="ARBA" id="ARBA00004479"/>
    </source>
</evidence>
<feature type="compositionally biased region" description="Basic residues" evidence="8">
    <location>
        <begin position="552"/>
        <end position="565"/>
    </location>
</feature>
<dbReference type="EC" id="2.7.11.1" evidence="2"/>